<dbReference type="PANTHER" id="PTHR11895:SF151">
    <property type="entry name" value="GLUTAMYL-TRNA(GLN) AMIDOTRANSFERASE SUBUNIT A"/>
    <property type="match status" value="1"/>
</dbReference>
<feature type="active site" description="Charge relay system" evidence="8">
    <location>
        <position position="79"/>
    </location>
</feature>
<dbReference type="InterPro" id="IPR004412">
    <property type="entry name" value="GatA"/>
</dbReference>
<feature type="domain" description="Amidase" evidence="9">
    <location>
        <begin position="24"/>
        <end position="468"/>
    </location>
</feature>
<dbReference type="GO" id="GO:0030956">
    <property type="term" value="C:glutamyl-tRNA(Gln) amidotransferase complex"/>
    <property type="evidence" value="ECO:0007669"/>
    <property type="project" value="InterPro"/>
</dbReference>
<dbReference type="RefSeq" id="WP_283410063.1">
    <property type="nucleotide sequence ID" value="NZ_FXUF01000012.1"/>
</dbReference>
<dbReference type="GO" id="GO:0050567">
    <property type="term" value="F:glutaminyl-tRNA synthase (glutamine-hydrolyzing) activity"/>
    <property type="evidence" value="ECO:0007669"/>
    <property type="project" value="UniProtKB-UniRule"/>
</dbReference>
<keyword evidence="3 8" id="KW-0547">Nucleotide-binding</keyword>
<evidence type="ECO:0000313" key="10">
    <source>
        <dbReference type="EMBL" id="SMP64792.1"/>
    </source>
</evidence>
<organism evidence="10 11">
    <name type="scientific">Anoxynatronum buryatiense</name>
    <dbReference type="NCBI Taxonomy" id="489973"/>
    <lineage>
        <taxon>Bacteria</taxon>
        <taxon>Bacillati</taxon>
        <taxon>Bacillota</taxon>
        <taxon>Clostridia</taxon>
        <taxon>Eubacteriales</taxon>
        <taxon>Clostridiaceae</taxon>
        <taxon>Anoxynatronum</taxon>
    </lineage>
</organism>
<dbReference type="Gene3D" id="3.90.1300.10">
    <property type="entry name" value="Amidase signature (AS) domain"/>
    <property type="match status" value="1"/>
</dbReference>
<dbReference type="HAMAP" id="MF_00120">
    <property type="entry name" value="GatA"/>
    <property type="match status" value="1"/>
</dbReference>
<dbReference type="Pfam" id="PF01425">
    <property type="entry name" value="Amidase"/>
    <property type="match status" value="1"/>
</dbReference>
<comment type="caution">
    <text evidence="10">The sequence shown here is derived from an EMBL/GenBank/DDBJ whole genome shotgun (WGS) entry which is preliminary data.</text>
</comment>
<dbReference type="Proteomes" id="UP001158066">
    <property type="component" value="Unassembled WGS sequence"/>
</dbReference>
<dbReference type="PIRSF" id="PIRSF001221">
    <property type="entry name" value="Amidase_fungi"/>
    <property type="match status" value="1"/>
</dbReference>
<dbReference type="GO" id="GO:0005524">
    <property type="term" value="F:ATP binding"/>
    <property type="evidence" value="ECO:0007669"/>
    <property type="project" value="UniProtKB-KW"/>
</dbReference>
<keyword evidence="4 8" id="KW-0067">ATP-binding</keyword>
<reference evidence="10" key="1">
    <citation type="submission" date="2017-05" db="EMBL/GenBank/DDBJ databases">
        <authorList>
            <person name="Varghese N."/>
            <person name="Submissions S."/>
        </authorList>
    </citation>
    <scope>NUCLEOTIDE SEQUENCE</scope>
    <source>
        <strain evidence="10">Su22</strain>
    </source>
</reference>
<dbReference type="GO" id="GO:0006412">
    <property type="term" value="P:translation"/>
    <property type="evidence" value="ECO:0007669"/>
    <property type="project" value="UniProtKB-UniRule"/>
</dbReference>
<protein>
    <recommendedName>
        <fullName evidence="8">Glutamyl-tRNA(Gln) amidotransferase subunit A</fullName>
        <shortName evidence="8">Glu-ADT subunit A</shortName>
        <ecNumber evidence="8">6.3.5.7</ecNumber>
    </recommendedName>
</protein>
<keyword evidence="5 8" id="KW-0648">Protein biosynthesis</keyword>
<dbReference type="PROSITE" id="PS00571">
    <property type="entry name" value="AMIDASES"/>
    <property type="match status" value="1"/>
</dbReference>
<evidence type="ECO:0000256" key="2">
    <source>
        <dbReference type="ARBA" id="ARBA00022598"/>
    </source>
</evidence>
<feature type="active site" description="Charge relay system" evidence="8">
    <location>
        <position position="154"/>
    </location>
</feature>
<evidence type="ECO:0000256" key="5">
    <source>
        <dbReference type="ARBA" id="ARBA00022917"/>
    </source>
</evidence>
<feature type="active site" description="Acyl-ester intermediate" evidence="8">
    <location>
        <position position="178"/>
    </location>
</feature>
<evidence type="ECO:0000256" key="3">
    <source>
        <dbReference type="ARBA" id="ARBA00022741"/>
    </source>
</evidence>
<sequence>MNTTTSTMQEQHHQFITRQASARELTTAALERIAVTEPKVKAYLTVCDAAALEQADRLDRQLAAGEPLGPLAGVPVALKDNMCTDGILTTCASKMLADFVPPYDATVTTQLQAAGAVIVGKTNLDEFAMGSTTENSAYQVTANPWDLTRVPGGSSGGSAAAVAAGTVSLALGSDTGGSIRQPAAFCGVVGLKPTYGLVSRYGLIAFASSLDQIGPMTKNVKDCALALDVLAGHDRRDASSLQYAPTASYTAGLEAPLTGMKAAFPKEYRQEGIDPEIRRVMEETAATLESLGMVIEEVSLPYSDAGLSAYYLISSAEASSNLARFDGIRYGYRPETFENLEELMLKTRSEAFGSEVKRRIMLGTYALSSGYYDAYYHRAQLLRNQIREQFTGIFSTYDLVLGPVTPALPYVQGEKTDNPLEMYLGDIFTVDVNLAGLPALSLPGGFSKSGLPVGVQFIGGHLQESKLLHVAYQLEQTLGLDLTSPVAKEVLK</sequence>
<dbReference type="InterPro" id="IPR036928">
    <property type="entry name" value="AS_sf"/>
</dbReference>
<evidence type="ECO:0000256" key="1">
    <source>
        <dbReference type="ARBA" id="ARBA00008069"/>
    </source>
</evidence>
<dbReference type="EC" id="6.3.5.7" evidence="8"/>
<dbReference type="AlphaFoldDB" id="A0AA46AJY1"/>
<evidence type="ECO:0000256" key="7">
    <source>
        <dbReference type="ARBA" id="ARBA00047407"/>
    </source>
</evidence>
<proteinExistence type="inferred from homology"/>
<dbReference type="InterPro" id="IPR000120">
    <property type="entry name" value="Amidase"/>
</dbReference>
<evidence type="ECO:0000313" key="11">
    <source>
        <dbReference type="Proteomes" id="UP001158066"/>
    </source>
</evidence>
<dbReference type="NCBIfam" id="TIGR00132">
    <property type="entry name" value="gatA"/>
    <property type="match status" value="1"/>
</dbReference>
<keyword evidence="2 8" id="KW-0436">Ligase</keyword>
<evidence type="ECO:0000256" key="6">
    <source>
        <dbReference type="ARBA" id="ARBA00025295"/>
    </source>
</evidence>
<comment type="similarity">
    <text evidence="1 8">Belongs to the amidase family. GatA subfamily.</text>
</comment>
<dbReference type="InterPro" id="IPR023631">
    <property type="entry name" value="Amidase_dom"/>
</dbReference>
<comment type="function">
    <text evidence="6 8">Allows the formation of correctly charged Gln-tRNA(Gln) through the transamidation of misacylated Glu-tRNA(Gln) in organisms which lack glutaminyl-tRNA synthetase. The reaction takes place in the presence of glutamine and ATP through an activated gamma-phospho-Glu-tRNA(Gln).</text>
</comment>
<evidence type="ECO:0000256" key="4">
    <source>
        <dbReference type="ARBA" id="ARBA00022840"/>
    </source>
</evidence>
<name>A0AA46AJY1_9CLOT</name>
<dbReference type="EMBL" id="FXUF01000012">
    <property type="protein sequence ID" value="SMP64792.1"/>
    <property type="molecule type" value="Genomic_DNA"/>
</dbReference>
<comment type="subunit">
    <text evidence="8">Heterotrimer of A, B and C subunits.</text>
</comment>
<keyword evidence="11" id="KW-1185">Reference proteome</keyword>
<dbReference type="PANTHER" id="PTHR11895">
    <property type="entry name" value="TRANSAMIDASE"/>
    <property type="match status" value="1"/>
</dbReference>
<accession>A0AA46AJY1</accession>
<gene>
    <name evidence="8" type="primary">gatA</name>
    <name evidence="10" type="ORF">SAMN06296020_11214</name>
</gene>
<comment type="catalytic activity">
    <reaction evidence="7 8">
        <text>L-glutamyl-tRNA(Gln) + L-glutamine + ATP + H2O = L-glutaminyl-tRNA(Gln) + L-glutamate + ADP + phosphate + H(+)</text>
        <dbReference type="Rhea" id="RHEA:17521"/>
        <dbReference type="Rhea" id="RHEA-COMP:9681"/>
        <dbReference type="Rhea" id="RHEA-COMP:9684"/>
        <dbReference type="ChEBI" id="CHEBI:15377"/>
        <dbReference type="ChEBI" id="CHEBI:15378"/>
        <dbReference type="ChEBI" id="CHEBI:29985"/>
        <dbReference type="ChEBI" id="CHEBI:30616"/>
        <dbReference type="ChEBI" id="CHEBI:43474"/>
        <dbReference type="ChEBI" id="CHEBI:58359"/>
        <dbReference type="ChEBI" id="CHEBI:78520"/>
        <dbReference type="ChEBI" id="CHEBI:78521"/>
        <dbReference type="ChEBI" id="CHEBI:456216"/>
        <dbReference type="EC" id="6.3.5.7"/>
    </reaction>
</comment>
<evidence type="ECO:0000259" key="9">
    <source>
        <dbReference type="Pfam" id="PF01425"/>
    </source>
</evidence>
<dbReference type="InterPro" id="IPR020556">
    <property type="entry name" value="Amidase_CS"/>
</dbReference>
<dbReference type="SUPFAM" id="SSF75304">
    <property type="entry name" value="Amidase signature (AS) enzymes"/>
    <property type="match status" value="1"/>
</dbReference>
<evidence type="ECO:0000256" key="8">
    <source>
        <dbReference type="HAMAP-Rule" id="MF_00120"/>
    </source>
</evidence>